<dbReference type="AlphaFoldDB" id="A0A917BWZ3"/>
<dbReference type="InterPro" id="IPR004675">
    <property type="entry name" value="AhpD_core"/>
</dbReference>
<comment type="caution">
    <text evidence="2">The sequence shown here is derived from an EMBL/GenBank/DDBJ whole genome shotgun (WGS) entry which is preliminary data.</text>
</comment>
<dbReference type="Proteomes" id="UP000605670">
    <property type="component" value="Unassembled WGS sequence"/>
</dbReference>
<evidence type="ECO:0000259" key="1">
    <source>
        <dbReference type="Pfam" id="PF02627"/>
    </source>
</evidence>
<dbReference type="PANTHER" id="PTHR33930">
    <property type="entry name" value="ALKYL HYDROPEROXIDE REDUCTASE AHPD"/>
    <property type="match status" value="1"/>
</dbReference>
<dbReference type="EMBL" id="BMEM01000007">
    <property type="protein sequence ID" value="GGF60174.1"/>
    <property type="molecule type" value="Genomic_DNA"/>
</dbReference>
<gene>
    <name evidence="2" type="ORF">GCM10011366_30030</name>
</gene>
<dbReference type="Gene3D" id="1.20.1290.10">
    <property type="entry name" value="AhpD-like"/>
    <property type="match status" value="1"/>
</dbReference>
<dbReference type="InterPro" id="IPR003779">
    <property type="entry name" value="CMD-like"/>
</dbReference>
<dbReference type="RefSeq" id="WP_188432200.1">
    <property type="nucleotide sequence ID" value="NZ_BAABKH010000004.1"/>
</dbReference>
<organism evidence="2 3">
    <name type="scientific">Ornithinimicrobium tianjinense</name>
    <dbReference type="NCBI Taxonomy" id="1195761"/>
    <lineage>
        <taxon>Bacteria</taxon>
        <taxon>Bacillati</taxon>
        <taxon>Actinomycetota</taxon>
        <taxon>Actinomycetes</taxon>
        <taxon>Micrococcales</taxon>
        <taxon>Ornithinimicrobiaceae</taxon>
        <taxon>Ornithinimicrobium</taxon>
    </lineage>
</organism>
<reference evidence="2" key="2">
    <citation type="submission" date="2020-09" db="EMBL/GenBank/DDBJ databases">
        <authorList>
            <person name="Sun Q."/>
            <person name="Zhou Y."/>
        </authorList>
    </citation>
    <scope>NUCLEOTIDE SEQUENCE</scope>
    <source>
        <strain evidence="2">CGMCC 1.12160</strain>
    </source>
</reference>
<reference evidence="2" key="1">
    <citation type="journal article" date="2014" name="Int. J. Syst. Evol. Microbiol.">
        <title>Complete genome sequence of Corynebacterium casei LMG S-19264T (=DSM 44701T), isolated from a smear-ripened cheese.</title>
        <authorList>
            <consortium name="US DOE Joint Genome Institute (JGI-PGF)"/>
            <person name="Walter F."/>
            <person name="Albersmeier A."/>
            <person name="Kalinowski J."/>
            <person name="Ruckert C."/>
        </authorList>
    </citation>
    <scope>NUCLEOTIDE SEQUENCE</scope>
    <source>
        <strain evidence="2">CGMCC 1.12160</strain>
    </source>
</reference>
<name>A0A917BWZ3_9MICO</name>
<protein>
    <submittedName>
        <fullName evidence="2">Alkyl hydroperoxide reductase AhpD</fullName>
    </submittedName>
</protein>
<feature type="domain" description="Carboxymuconolactone decarboxylase-like" evidence="1">
    <location>
        <begin position="26"/>
        <end position="102"/>
    </location>
</feature>
<dbReference type="InterPro" id="IPR029032">
    <property type="entry name" value="AhpD-like"/>
</dbReference>
<dbReference type="NCBIfam" id="TIGR00778">
    <property type="entry name" value="ahpD_dom"/>
    <property type="match status" value="1"/>
</dbReference>
<dbReference type="Pfam" id="PF02627">
    <property type="entry name" value="CMD"/>
    <property type="match status" value="1"/>
</dbReference>
<keyword evidence="3" id="KW-1185">Reference proteome</keyword>
<dbReference type="PANTHER" id="PTHR33930:SF2">
    <property type="entry name" value="BLR3452 PROTEIN"/>
    <property type="match status" value="1"/>
</dbReference>
<accession>A0A917BWZ3</accession>
<evidence type="ECO:0000313" key="2">
    <source>
        <dbReference type="EMBL" id="GGF60174.1"/>
    </source>
</evidence>
<evidence type="ECO:0000313" key="3">
    <source>
        <dbReference type="Proteomes" id="UP000605670"/>
    </source>
</evidence>
<sequence>MTHGDHGQHVLDGLRGEARELRNRIPDVYAGYSATHKAALSAGELDVATKELIALAIGVSKQCDGCIASHARGAARAGATAQQVAEALGVAILMNGGPSTVYGPRAMDAFLEFSGENPA</sequence>
<proteinExistence type="predicted"/>
<dbReference type="SUPFAM" id="SSF69118">
    <property type="entry name" value="AhpD-like"/>
    <property type="match status" value="1"/>
</dbReference>
<dbReference type="GO" id="GO:0051920">
    <property type="term" value="F:peroxiredoxin activity"/>
    <property type="evidence" value="ECO:0007669"/>
    <property type="project" value="InterPro"/>
</dbReference>